<evidence type="ECO:0000256" key="1">
    <source>
        <dbReference type="ARBA" id="ARBA00004613"/>
    </source>
</evidence>
<dbReference type="Gene3D" id="3.10.360.10">
    <property type="entry name" value="Antimicrobial Peptide, Beta-defensin 2, Chain A"/>
    <property type="match status" value="1"/>
</dbReference>
<keyword evidence="9" id="KW-1185">Reference proteome</keyword>
<sequence>MKILFFLFALLLSLVPAKNAFLDEKCSRLDGRCKASCQKNEELVAFCQKFLKCCVTLEPCGWNKTHDLLEDRGTQRY</sequence>
<comment type="similarity">
    <text evidence="2 6">Belongs to the beta-defensin family.</text>
</comment>
<keyword evidence="6" id="KW-0929">Antimicrobial</keyword>
<dbReference type="GO" id="GO:0045087">
    <property type="term" value="P:innate immune response"/>
    <property type="evidence" value="ECO:0007669"/>
    <property type="project" value="InterPro"/>
</dbReference>
<dbReference type="GO" id="GO:0042742">
    <property type="term" value="P:defense response to bacterium"/>
    <property type="evidence" value="ECO:0007669"/>
    <property type="project" value="UniProtKB-UniRule"/>
</dbReference>
<feature type="chain" id="PRO_5034295595" description="Beta-defensin" evidence="6">
    <location>
        <begin position="21"/>
        <end position="77"/>
    </location>
</feature>
<dbReference type="AlphaFoldDB" id="A0A8C5JWU2"/>
<comment type="function">
    <text evidence="6">Has antibacterial activity.</text>
</comment>
<organism evidence="8 9">
    <name type="scientific">Jaculus jaculus</name>
    <name type="common">Lesser Egyptian jerboa</name>
    <dbReference type="NCBI Taxonomy" id="51337"/>
    <lineage>
        <taxon>Eukaryota</taxon>
        <taxon>Metazoa</taxon>
        <taxon>Chordata</taxon>
        <taxon>Craniata</taxon>
        <taxon>Vertebrata</taxon>
        <taxon>Euteleostomi</taxon>
        <taxon>Mammalia</taxon>
        <taxon>Eutheria</taxon>
        <taxon>Euarchontoglires</taxon>
        <taxon>Glires</taxon>
        <taxon>Rodentia</taxon>
        <taxon>Myomorpha</taxon>
        <taxon>Dipodoidea</taxon>
        <taxon>Dipodidae</taxon>
        <taxon>Dipodinae</taxon>
        <taxon>Jaculus</taxon>
    </lineage>
</organism>
<accession>A0A8C5JWU2</accession>
<keyword evidence="3 6" id="KW-0964">Secreted</keyword>
<comment type="subcellular location">
    <subcellularLocation>
        <location evidence="1 6">Secreted</location>
    </subcellularLocation>
</comment>
<feature type="domain" description="Beta-defensin" evidence="7">
    <location>
        <begin position="25"/>
        <end position="54"/>
    </location>
</feature>
<dbReference type="Pfam" id="PF13841">
    <property type="entry name" value="Defensin_beta_2"/>
    <property type="match status" value="1"/>
</dbReference>
<protein>
    <recommendedName>
        <fullName evidence="6">Beta-defensin</fullName>
    </recommendedName>
</protein>
<dbReference type="Ensembl" id="ENSJJAT00000001285.1">
    <property type="protein sequence ID" value="ENSJJAP00000001132.1"/>
    <property type="gene ID" value="ENSJJAG00000001005.1"/>
</dbReference>
<dbReference type="GeneTree" id="ENSGT00390000005938"/>
<evidence type="ECO:0000256" key="3">
    <source>
        <dbReference type="ARBA" id="ARBA00022525"/>
    </source>
</evidence>
<dbReference type="Proteomes" id="UP000694385">
    <property type="component" value="Unassembled WGS sequence"/>
</dbReference>
<feature type="signal peptide" evidence="6">
    <location>
        <begin position="1"/>
        <end position="20"/>
    </location>
</feature>
<keyword evidence="5" id="KW-1015">Disulfide bond</keyword>
<dbReference type="InterPro" id="IPR025933">
    <property type="entry name" value="Beta_defensin_dom"/>
</dbReference>
<gene>
    <name evidence="8" type="primary">LOC101617788</name>
</gene>
<evidence type="ECO:0000256" key="4">
    <source>
        <dbReference type="ARBA" id="ARBA00022729"/>
    </source>
</evidence>
<evidence type="ECO:0000256" key="2">
    <source>
        <dbReference type="ARBA" id="ARBA00007371"/>
    </source>
</evidence>
<evidence type="ECO:0000259" key="7">
    <source>
        <dbReference type="Pfam" id="PF13841"/>
    </source>
</evidence>
<evidence type="ECO:0000313" key="8">
    <source>
        <dbReference type="Ensembl" id="ENSJJAP00000001132.1"/>
    </source>
</evidence>
<name>A0A8C5JWU2_JACJA</name>
<keyword evidence="6" id="KW-0044">Antibiotic</keyword>
<reference evidence="8" key="2">
    <citation type="submission" date="2025-09" db="UniProtKB">
        <authorList>
            <consortium name="Ensembl"/>
        </authorList>
    </citation>
    <scope>IDENTIFICATION</scope>
</reference>
<dbReference type="OMA" id="RGTCKNN"/>
<evidence type="ECO:0000256" key="5">
    <source>
        <dbReference type="ARBA" id="ARBA00023157"/>
    </source>
</evidence>
<evidence type="ECO:0000256" key="6">
    <source>
        <dbReference type="RuleBase" id="RU231113"/>
    </source>
</evidence>
<reference evidence="8" key="1">
    <citation type="submission" date="2025-08" db="UniProtKB">
        <authorList>
            <consortium name="Ensembl"/>
        </authorList>
    </citation>
    <scope>IDENTIFICATION</scope>
</reference>
<evidence type="ECO:0000313" key="9">
    <source>
        <dbReference type="Proteomes" id="UP000694385"/>
    </source>
</evidence>
<keyword evidence="6" id="KW-0211">Defensin</keyword>
<proteinExistence type="inferred from homology"/>
<keyword evidence="4 6" id="KW-0732">Signal</keyword>
<dbReference type="GO" id="GO:0005576">
    <property type="term" value="C:extracellular region"/>
    <property type="evidence" value="ECO:0007669"/>
    <property type="project" value="UniProtKB-SubCell"/>
</dbReference>